<dbReference type="GO" id="GO:0071013">
    <property type="term" value="C:catalytic step 2 spliceosome"/>
    <property type="evidence" value="ECO:0007669"/>
    <property type="project" value="TreeGrafter"/>
</dbReference>
<dbReference type="Proteomes" id="UP000027920">
    <property type="component" value="Unassembled WGS sequence"/>
</dbReference>
<dbReference type="GO" id="GO:0006397">
    <property type="term" value="P:mRNA processing"/>
    <property type="evidence" value="ECO:0007669"/>
    <property type="project" value="UniProtKB-KW"/>
</dbReference>
<feature type="compositionally biased region" description="Polar residues" evidence="8">
    <location>
        <begin position="43"/>
        <end position="53"/>
    </location>
</feature>
<keyword evidence="4" id="KW-0805">Transcription regulation</keyword>
<proteinExistence type="inferred from homology"/>
<dbReference type="PANTHER" id="PTHR12707:SF0">
    <property type="entry name" value="PININ"/>
    <property type="match status" value="1"/>
</dbReference>
<dbReference type="VEuPathDB" id="FungiDB:A1O9_05120"/>
<comment type="caution">
    <text evidence="10">The sequence shown here is derived from an EMBL/GenBank/DDBJ whole genome shotgun (WGS) entry which is preliminary data.</text>
</comment>
<dbReference type="InterPro" id="IPR006786">
    <property type="entry name" value="Pinin_SDK_MemA"/>
</dbReference>
<keyword evidence="5" id="KW-0804">Transcription</keyword>
<feature type="compositionally biased region" description="Acidic residues" evidence="8">
    <location>
        <begin position="353"/>
        <end position="364"/>
    </location>
</feature>
<dbReference type="InterPro" id="IPR039853">
    <property type="entry name" value="Pinin"/>
</dbReference>
<dbReference type="Pfam" id="PF04696">
    <property type="entry name" value="Pinin_SDK_memA"/>
    <property type="match status" value="1"/>
</dbReference>
<feature type="compositionally biased region" description="Basic and acidic residues" evidence="8">
    <location>
        <begin position="276"/>
        <end position="285"/>
    </location>
</feature>
<evidence type="ECO:0000256" key="3">
    <source>
        <dbReference type="ARBA" id="ARBA00022664"/>
    </source>
</evidence>
<dbReference type="GO" id="GO:0008380">
    <property type="term" value="P:RNA splicing"/>
    <property type="evidence" value="ECO:0007669"/>
    <property type="project" value="UniProtKB-KW"/>
</dbReference>
<feature type="domain" description="Pinin/SDK/MemA protein" evidence="9">
    <location>
        <begin position="96"/>
        <end position="221"/>
    </location>
</feature>
<feature type="region of interest" description="Disordered" evidence="8">
    <location>
        <begin position="113"/>
        <end position="164"/>
    </location>
</feature>
<keyword evidence="11" id="KW-1185">Reference proteome</keyword>
<organism evidence="10 11">
    <name type="scientific">Exophiala aquamarina CBS 119918</name>
    <dbReference type="NCBI Taxonomy" id="1182545"/>
    <lineage>
        <taxon>Eukaryota</taxon>
        <taxon>Fungi</taxon>
        <taxon>Dikarya</taxon>
        <taxon>Ascomycota</taxon>
        <taxon>Pezizomycotina</taxon>
        <taxon>Eurotiomycetes</taxon>
        <taxon>Chaetothyriomycetidae</taxon>
        <taxon>Chaetothyriales</taxon>
        <taxon>Herpotrichiellaceae</taxon>
        <taxon>Exophiala</taxon>
    </lineage>
</organism>
<evidence type="ECO:0000313" key="10">
    <source>
        <dbReference type="EMBL" id="KEF60270.1"/>
    </source>
</evidence>
<feature type="compositionally biased region" description="Low complexity" evidence="8">
    <location>
        <begin position="54"/>
        <end position="75"/>
    </location>
</feature>
<evidence type="ECO:0000259" key="9">
    <source>
        <dbReference type="Pfam" id="PF04696"/>
    </source>
</evidence>
<dbReference type="PANTHER" id="PTHR12707">
    <property type="entry name" value="PINN"/>
    <property type="match status" value="1"/>
</dbReference>
<feature type="compositionally biased region" description="Basic and acidic residues" evidence="8">
    <location>
        <begin position="342"/>
        <end position="352"/>
    </location>
</feature>
<dbReference type="EMBL" id="AMGV01000003">
    <property type="protein sequence ID" value="KEF60270.1"/>
    <property type="molecule type" value="Genomic_DNA"/>
</dbReference>
<feature type="compositionally biased region" description="Basic and acidic residues" evidence="8">
    <location>
        <begin position="312"/>
        <end position="330"/>
    </location>
</feature>
<dbReference type="STRING" id="1182545.A0A072PXH8"/>
<dbReference type="RefSeq" id="XP_013262860.1">
    <property type="nucleotide sequence ID" value="XM_013407406.1"/>
</dbReference>
<feature type="compositionally biased region" description="Polar residues" evidence="8">
    <location>
        <begin position="300"/>
        <end position="311"/>
    </location>
</feature>
<evidence type="ECO:0000256" key="5">
    <source>
        <dbReference type="ARBA" id="ARBA00023163"/>
    </source>
</evidence>
<evidence type="ECO:0000256" key="1">
    <source>
        <dbReference type="ARBA" id="ARBA00004123"/>
    </source>
</evidence>
<dbReference type="AlphaFoldDB" id="A0A072PXH8"/>
<protein>
    <recommendedName>
        <fullName evidence="9">Pinin/SDK/MemA protein domain-containing protein</fullName>
    </recommendedName>
</protein>
<keyword evidence="6" id="KW-0508">mRNA splicing</keyword>
<feature type="compositionally biased region" description="Basic and acidic residues" evidence="8">
    <location>
        <begin position="133"/>
        <end position="164"/>
    </location>
</feature>
<evidence type="ECO:0000256" key="2">
    <source>
        <dbReference type="ARBA" id="ARBA00010386"/>
    </source>
</evidence>
<evidence type="ECO:0000313" key="11">
    <source>
        <dbReference type="Proteomes" id="UP000027920"/>
    </source>
</evidence>
<dbReference type="OrthoDB" id="330772at2759"/>
<dbReference type="HOGENOM" id="CLU_049352_2_1_1"/>
<feature type="region of interest" description="Disordered" evidence="8">
    <location>
        <begin position="1"/>
        <end position="101"/>
    </location>
</feature>
<comment type="similarity">
    <text evidence="2">Belongs to the pinin family.</text>
</comment>
<evidence type="ECO:0000256" key="6">
    <source>
        <dbReference type="ARBA" id="ARBA00023187"/>
    </source>
</evidence>
<feature type="compositionally biased region" description="Polar residues" evidence="8">
    <location>
        <begin position="116"/>
        <end position="127"/>
    </location>
</feature>
<feature type="compositionally biased region" description="Basic and acidic residues" evidence="8">
    <location>
        <begin position="24"/>
        <end position="42"/>
    </location>
</feature>
<keyword evidence="3" id="KW-0507">mRNA processing</keyword>
<reference evidence="10 11" key="1">
    <citation type="submission" date="2013-03" db="EMBL/GenBank/DDBJ databases">
        <title>The Genome Sequence of Exophiala aquamarina CBS 119918.</title>
        <authorList>
            <consortium name="The Broad Institute Genomics Platform"/>
            <person name="Cuomo C."/>
            <person name="de Hoog S."/>
            <person name="Gorbushina A."/>
            <person name="Walker B."/>
            <person name="Young S.K."/>
            <person name="Zeng Q."/>
            <person name="Gargeya S."/>
            <person name="Fitzgerald M."/>
            <person name="Haas B."/>
            <person name="Abouelleil A."/>
            <person name="Allen A.W."/>
            <person name="Alvarado L."/>
            <person name="Arachchi H.M."/>
            <person name="Berlin A.M."/>
            <person name="Chapman S.B."/>
            <person name="Gainer-Dewar J."/>
            <person name="Goldberg J."/>
            <person name="Griggs A."/>
            <person name="Gujja S."/>
            <person name="Hansen M."/>
            <person name="Howarth C."/>
            <person name="Imamovic A."/>
            <person name="Ireland A."/>
            <person name="Larimer J."/>
            <person name="McCowan C."/>
            <person name="Murphy C."/>
            <person name="Pearson M."/>
            <person name="Poon T.W."/>
            <person name="Priest M."/>
            <person name="Roberts A."/>
            <person name="Saif S."/>
            <person name="Shea T."/>
            <person name="Sisk P."/>
            <person name="Sykes S."/>
            <person name="Wortman J."/>
            <person name="Nusbaum C."/>
            <person name="Birren B."/>
        </authorList>
    </citation>
    <scope>NUCLEOTIDE SEQUENCE [LARGE SCALE GENOMIC DNA]</scope>
    <source>
        <strain evidence="10 11">CBS 119918</strain>
    </source>
</reference>
<evidence type="ECO:0000256" key="8">
    <source>
        <dbReference type="SAM" id="MobiDB-lite"/>
    </source>
</evidence>
<name>A0A072PXH8_9EURO</name>
<accession>A0A072PXH8</accession>
<evidence type="ECO:0000256" key="4">
    <source>
        <dbReference type="ARBA" id="ARBA00023015"/>
    </source>
</evidence>
<comment type="subcellular location">
    <subcellularLocation>
        <location evidence="1">Nucleus</location>
    </subcellularLocation>
</comment>
<evidence type="ECO:0000256" key="7">
    <source>
        <dbReference type="ARBA" id="ARBA00023242"/>
    </source>
</evidence>
<feature type="region of interest" description="Disordered" evidence="8">
    <location>
        <begin position="234"/>
        <end position="364"/>
    </location>
</feature>
<keyword evidence="7" id="KW-0539">Nucleus</keyword>
<dbReference type="GeneID" id="25280047"/>
<gene>
    <name evidence="10" type="ORF">A1O9_05120</name>
</gene>
<sequence length="364" mass="40625">MISSAVVIPDEPEPSLPTTSLKRRQSERSKSPDSSKRPRLDSHSWTISSNHNGARSPSSPRAARNASSPTSTTSAVAVGGQAMSPPRRRATANNSDEKSRNRRLFGALLGNLAQPAASSRTKSSPAITATAARRREDIESRQRQRLQRENEEISEHARRKREELNRTRKVEQRRWDEEAIRTRHTNMSAMAEFLRTDTEPMLYYKPWEMRAQEEETVRRQKDEVEETINREWEAWERKKRQQQQQEKTAVVAGTPGDRQRDDGAVVQSGSTNGTMESRRGLRSEDVPMNGGVDGPANALPQAQNRAPSPASTREDAKDSSHSPARSRTEAKGAGGPGSDRPQSSKDDDHGGEELELGQEDDVIY</sequence>